<dbReference type="Proteomes" id="UP001589797">
    <property type="component" value="Unassembled WGS sequence"/>
</dbReference>
<protein>
    <recommendedName>
        <fullName evidence="4">Lipoprotein</fullName>
    </recommendedName>
</protein>
<evidence type="ECO:0008006" key="4">
    <source>
        <dbReference type="Google" id="ProtNLM"/>
    </source>
</evidence>
<gene>
    <name evidence="2" type="ORF">ACFFIP_04370</name>
</gene>
<evidence type="ECO:0000313" key="2">
    <source>
        <dbReference type="EMBL" id="MFC0261906.1"/>
    </source>
</evidence>
<feature type="transmembrane region" description="Helical" evidence="1">
    <location>
        <begin position="35"/>
        <end position="56"/>
    </location>
</feature>
<dbReference type="EMBL" id="JBHLWI010000008">
    <property type="protein sequence ID" value="MFC0261906.1"/>
    <property type="molecule type" value="Genomic_DNA"/>
</dbReference>
<dbReference type="PROSITE" id="PS51257">
    <property type="entry name" value="PROKAR_LIPOPROTEIN"/>
    <property type="match status" value="1"/>
</dbReference>
<evidence type="ECO:0000313" key="3">
    <source>
        <dbReference type="Proteomes" id="UP001589797"/>
    </source>
</evidence>
<accession>A0ABV6FPV7</accession>
<reference evidence="2 3" key="1">
    <citation type="submission" date="2024-09" db="EMBL/GenBank/DDBJ databases">
        <authorList>
            <person name="Sun Q."/>
            <person name="Mori K."/>
        </authorList>
    </citation>
    <scope>NUCLEOTIDE SEQUENCE [LARGE SCALE GENOMIC DNA]</scope>
    <source>
        <strain evidence="2 3">CCM 7650</strain>
    </source>
</reference>
<keyword evidence="1" id="KW-1133">Transmembrane helix</keyword>
<proteinExistence type="predicted"/>
<sequence length="95" mass="10162">MKKLSFLLMISILAILLAGCASVEPIDPCLQGKSYGFFWGVLHGLIAPISLLVSFFDKETVMYAQNNSGSWYGLGFLIGSGGWGILASNSSKKGK</sequence>
<keyword evidence="3" id="KW-1185">Reference proteome</keyword>
<organism evidence="2 3">
    <name type="scientific">Fontibacter flavus</name>
    <dbReference type="NCBI Taxonomy" id="654838"/>
    <lineage>
        <taxon>Bacteria</taxon>
        <taxon>Pseudomonadati</taxon>
        <taxon>Bacteroidota</taxon>
        <taxon>Cytophagia</taxon>
        <taxon>Cytophagales</taxon>
        <taxon>Cyclobacteriaceae</taxon>
        <taxon>Fontibacter</taxon>
    </lineage>
</organism>
<dbReference type="RefSeq" id="WP_382386349.1">
    <property type="nucleotide sequence ID" value="NZ_JBHLWI010000008.1"/>
</dbReference>
<keyword evidence="1" id="KW-0812">Transmembrane</keyword>
<comment type="caution">
    <text evidence="2">The sequence shown here is derived from an EMBL/GenBank/DDBJ whole genome shotgun (WGS) entry which is preliminary data.</text>
</comment>
<name>A0ABV6FPV7_9BACT</name>
<evidence type="ECO:0000256" key="1">
    <source>
        <dbReference type="SAM" id="Phobius"/>
    </source>
</evidence>
<feature type="transmembrane region" description="Helical" evidence="1">
    <location>
        <begin position="68"/>
        <end position="86"/>
    </location>
</feature>
<keyword evidence="1" id="KW-0472">Membrane</keyword>